<sequence length="67" mass="7907">MNVLKPHNSANENYFSNLSIDKNYFNDYIKNSFISDFKVKMDFTLTVRDGDEQRLMPLKKRLTISSL</sequence>
<protein>
    <submittedName>
        <fullName evidence="1">Uncharacterized protein</fullName>
    </submittedName>
</protein>
<gene>
    <name evidence="1" type="ORF">JOC27_000484</name>
</gene>
<keyword evidence="2" id="KW-1185">Reference proteome</keyword>
<evidence type="ECO:0000313" key="2">
    <source>
        <dbReference type="Proteomes" id="UP000823201"/>
    </source>
</evidence>
<dbReference type="EMBL" id="JAFBEV010000003">
    <property type="protein sequence ID" value="MBM7657043.1"/>
    <property type="molecule type" value="Genomic_DNA"/>
</dbReference>
<accession>A0ABS2Q5P6</accession>
<proteinExistence type="predicted"/>
<dbReference type="Proteomes" id="UP000823201">
    <property type="component" value="Unassembled WGS sequence"/>
</dbReference>
<name>A0ABS2Q5P6_9BACL</name>
<reference evidence="1 2" key="1">
    <citation type="submission" date="2021-01" db="EMBL/GenBank/DDBJ databases">
        <title>Genomic Encyclopedia of Type Strains, Phase IV (KMG-IV): sequencing the most valuable type-strain genomes for metagenomic binning, comparative biology and taxonomic classification.</title>
        <authorList>
            <person name="Goeker M."/>
        </authorList>
    </citation>
    <scope>NUCLEOTIDE SEQUENCE [LARGE SCALE GENOMIC DNA]</scope>
    <source>
        <strain evidence="1 2">DSM 100968</strain>
    </source>
</reference>
<comment type="caution">
    <text evidence="1">The sequence shown here is derived from an EMBL/GenBank/DDBJ whole genome shotgun (WGS) entry which is preliminary data.</text>
</comment>
<organism evidence="1 2">
    <name type="scientific">Sporolactobacillus spathodeae</name>
    <dbReference type="NCBI Taxonomy" id="1465502"/>
    <lineage>
        <taxon>Bacteria</taxon>
        <taxon>Bacillati</taxon>
        <taxon>Bacillota</taxon>
        <taxon>Bacilli</taxon>
        <taxon>Bacillales</taxon>
        <taxon>Sporolactobacillaceae</taxon>
        <taxon>Sporolactobacillus</taxon>
    </lineage>
</organism>
<evidence type="ECO:0000313" key="1">
    <source>
        <dbReference type="EMBL" id="MBM7657043.1"/>
    </source>
</evidence>